<name>A0A3N2C864_9MICO</name>
<evidence type="ECO:0000313" key="8">
    <source>
        <dbReference type="EMBL" id="ROR83688.1"/>
    </source>
</evidence>
<feature type="transmembrane region" description="Helical" evidence="6">
    <location>
        <begin position="228"/>
        <end position="249"/>
    </location>
</feature>
<feature type="transmembrane region" description="Helical" evidence="6">
    <location>
        <begin position="107"/>
        <end position="130"/>
    </location>
</feature>
<evidence type="ECO:0000256" key="1">
    <source>
        <dbReference type="ARBA" id="ARBA00004141"/>
    </source>
</evidence>
<evidence type="ECO:0000256" key="5">
    <source>
        <dbReference type="ARBA" id="ARBA00023251"/>
    </source>
</evidence>
<dbReference type="InterPro" id="IPR013525">
    <property type="entry name" value="ABC2_TM"/>
</dbReference>
<dbReference type="GO" id="GO:0043190">
    <property type="term" value="C:ATP-binding cassette (ABC) transporter complex"/>
    <property type="evidence" value="ECO:0007669"/>
    <property type="project" value="InterPro"/>
</dbReference>
<feature type="transmembrane region" description="Helical" evidence="6">
    <location>
        <begin position="29"/>
        <end position="52"/>
    </location>
</feature>
<dbReference type="EMBL" id="RKHL01000001">
    <property type="protein sequence ID" value="ROR83688.1"/>
    <property type="molecule type" value="Genomic_DNA"/>
</dbReference>
<keyword evidence="2 6" id="KW-0812">Transmembrane</keyword>
<dbReference type="InterPro" id="IPR051784">
    <property type="entry name" value="Nod_factor_ABC_transporter"/>
</dbReference>
<dbReference type="GO" id="GO:0140359">
    <property type="term" value="F:ABC-type transporter activity"/>
    <property type="evidence" value="ECO:0007669"/>
    <property type="project" value="InterPro"/>
</dbReference>
<dbReference type="PIRSF" id="PIRSF006648">
    <property type="entry name" value="DrrB"/>
    <property type="match status" value="1"/>
</dbReference>
<dbReference type="Pfam" id="PF01061">
    <property type="entry name" value="ABC2_membrane"/>
    <property type="match status" value="1"/>
</dbReference>
<evidence type="ECO:0000259" key="7">
    <source>
        <dbReference type="Pfam" id="PF01061"/>
    </source>
</evidence>
<evidence type="ECO:0000256" key="6">
    <source>
        <dbReference type="SAM" id="Phobius"/>
    </source>
</evidence>
<accession>A0A3N2C864</accession>
<reference evidence="8 9" key="1">
    <citation type="submission" date="2018-11" db="EMBL/GenBank/DDBJ databases">
        <title>Sequencing the genomes of 1000 actinobacteria strains.</title>
        <authorList>
            <person name="Klenk H.-P."/>
        </authorList>
    </citation>
    <scope>NUCLEOTIDE SEQUENCE [LARGE SCALE GENOMIC DNA]</scope>
    <source>
        <strain evidence="8 9">DSM 14012</strain>
    </source>
</reference>
<keyword evidence="3 6" id="KW-1133">Transmembrane helix</keyword>
<dbReference type="GO" id="GO:0046677">
    <property type="term" value="P:response to antibiotic"/>
    <property type="evidence" value="ECO:0007669"/>
    <property type="project" value="UniProtKB-KW"/>
</dbReference>
<feature type="transmembrane region" description="Helical" evidence="6">
    <location>
        <begin position="176"/>
        <end position="196"/>
    </location>
</feature>
<dbReference type="InterPro" id="IPR000412">
    <property type="entry name" value="ABC_2_transport"/>
</dbReference>
<keyword evidence="5" id="KW-0046">Antibiotic resistance</keyword>
<proteinExistence type="predicted"/>
<keyword evidence="4 6" id="KW-0472">Membrane</keyword>
<organism evidence="8 9">
    <name type="scientific">Plantibacter flavus</name>
    <dbReference type="NCBI Taxonomy" id="150123"/>
    <lineage>
        <taxon>Bacteria</taxon>
        <taxon>Bacillati</taxon>
        <taxon>Actinomycetota</taxon>
        <taxon>Actinomycetes</taxon>
        <taxon>Micrococcales</taxon>
        <taxon>Microbacteriaceae</taxon>
        <taxon>Plantibacter</taxon>
    </lineage>
</organism>
<dbReference type="PANTHER" id="PTHR43229">
    <property type="entry name" value="NODULATION PROTEIN J"/>
    <property type="match status" value="1"/>
</dbReference>
<evidence type="ECO:0000256" key="2">
    <source>
        <dbReference type="ARBA" id="ARBA00022692"/>
    </source>
</evidence>
<gene>
    <name evidence="8" type="ORF">EDD42_3802</name>
</gene>
<evidence type="ECO:0000313" key="9">
    <source>
        <dbReference type="Proteomes" id="UP000266915"/>
    </source>
</evidence>
<feature type="transmembrane region" description="Helical" evidence="6">
    <location>
        <begin position="64"/>
        <end position="86"/>
    </location>
</feature>
<comment type="caution">
    <text evidence="8">The sequence shown here is derived from an EMBL/GenBank/DDBJ whole genome shotgun (WGS) entry which is preliminary data.</text>
</comment>
<feature type="domain" description="ABC-2 type transporter transmembrane" evidence="7">
    <location>
        <begin position="36"/>
        <end position="220"/>
    </location>
</feature>
<comment type="subcellular location">
    <subcellularLocation>
        <location evidence="1">Membrane</location>
        <topology evidence="1">Multi-pass membrane protein</topology>
    </subcellularLocation>
</comment>
<keyword evidence="9" id="KW-1185">Reference proteome</keyword>
<sequence>MRTMHPFPAQVRSFAAAHARDLVRDPRSIIALVASFLALIGLLWGVDALVATASGTPAGVLEHALPLVSSTGSMAIAFMLTTVPLVRHRSTGLLRALSTSPARRDAYLLGHLPIRVGLVVVEAAVIVALAAWTVPIRPLSDLVAIAGTILLGGAMLLGFGYLLAARLSNPDIAMQLAYLLPMLALATSGALCPLAVLPEWVAGLFGLLPTTWIVGALEAIISQGPQPVPLAVVWSLMAAFALVSGLAAARLHRWDAG</sequence>
<dbReference type="Proteomes" id="UP000266915">
    <property type="component" value="Unassembled WGS sequence"/>
</dbReference>
<dbReference type="AlphaFoldDB" id="A0A3N2C864"/>
<dbReference type="PANTHER" id="PTHR43229:SF2">
    <property type="entry name" value="NODULATION PROTEIN J"/>
    <property type="match status" value="1"/>
</dbReference>
<feature type="transmembrane region" description="Helical" evidence="6">
    <location>
        <begin position="142"/>
        <end position="164"/>
    </location>
</feature>
<protein>
    <submittedName>
        <fullName evidence="8">ABC-type multidrug transport system permease subunit</fullName>
    </submittedName>
</protein>
<evidence type="ECO:0000256" key="3">
    <source>
        <dbReference type="ARBA" id="ARBA00022989"/>
    </source>
</evidence>
<evidence type="ECO:0000256" key="4">
    <source>
        <dbReference type="ARBA" id="ARBA00023136"/>
    </source>
</evidence>